<organism evidence="1">
    <name type="scientific">Pararge aegeria</name>
    <name type="common">speckled wood butterfly</name>
    <dbReference type="NCBI Taxonomy" id="116150"/>
    <lineage>
        <taxon>Eukaryota</taxon>
        <taxon>Metazoa</taxon>
        <taxon>Ecdysozoa</taxon>
        <taxon>Arthropoda</taxon>
        <taxon>Hexapoda</taxon>
        <taxon>Insecta</taxon>
        <taxon>Pterygota</taxon>
        <taxon>Neoptera</taxon>
        <taxon>Endopterygota</taxon>
        <taxon>Lepidoptera</taxon>
        <taxon>Glossata</taxon>
        <taxon>Ditrysia</taxon>
        <taxon>Papilionoidea</taxon>
        <taxon>Nymphalidae</taxon>
        <taxon>Satyrinae</taxon>
        <taxon>Satyrini</taxon>
        <taxon>Parargina</taxon>
        <taxon>Pararge</taxon>
    </lineage>
</organism>
<proteinExistence type="predicted"/>
<evidence type="ECO:0000313" key="1">
    <source>
        <dbReference type="EMBL" id="JAA88024.1"/>
    </source>
</evidence>
<protein>
    <submittedName>
        <fullName evidence="1">Uncharacterized protein</fullName>
    </submittedName>
</protein>
<dbReference type="AlphaFoldDB" id="S4PBN2"/>
<name>S4PBN2_9NEOP</name>
<reference evidence="1" key="2">
    <citation type="submission" date="2013-05" db="EMBL/GenBank/DDBJ databases">
        <authorList>
            <person name="Carter J.-M."/>
            <person name="Baker S.C."/>
            <person name="Pink R."/>
            <person name="Carter D.R.F."/>
            <person name="Collins A."/>
            <person name="Tomlin J."/>
            <person name="Gibbs M."/>
            <person name="Breuker C.J."/>
        </authorList>
    </citation>
    <scope>NUCLEOTIDE SEQUENCE</scope>
    <source>
        <tissue evidence="1">Ovary</tissue>
    </source>
</reference>
<accession>S4PBN2</accession>
<dbReference type="EMBL" id="GAIX01004536">
    <property type="protein sequence ID" value="JAA88024.1"/>
    <property type="molecule type" value="Transcribed_RNA"/>
</dbReference>
<reference evidence="1" key="1">
    <citation type="journal article" date="2013" name="BMC Genomics">
        <title>Unscrambling butterfly oogenesis.</title>
        <authorList>
            <person name="Carter J.M."/>
            <person name="Baker S.C."/>
            <person name="Pink R."/>
            <person name="Carter D.R."/>
            <person name="Collins A."/>
            <person name="Tomlin J."/>
            <person name="Gibbs M."/>
            <person name="Breuker C.J."/>
        </authorList>
    </citation>
    <scope>NUCLEOTIDE SEQUENCE</scope>
    <source>
        <tissue evidence="1">Ovary</tissue>
    </source>
</reference>
<sequence>MGGFSPRWADGCVIAVDDYARHPLEKEGCRHFFHFFCRHKCTINHKTHDFNQHCHSSTVIAYLLAIACWTL</sequence>